<keyword evidence="3" id="KW-1185">Reference proteome</keyword>
<dbReference type="EMBL" id="KB445651">
    <property type="protein sequence ID" value="EMD60090.1"/>
    <property type="molecule type" value="Genomic_DNA"/>
</dbReference>
<dbReference type="HOGENOM" id="CLU_1602555_0_0_1"/>
<accession>M2SCA5</accession>
<organism evidence="2 3">
    <name type="scientific">Cochliobolus sativus (strain ND90Pr / ATCC 201652)</name>
    <name type="common">Common root rot and spot blotch fungus</name>
    <name type="synonym">Bipolaris sorokiniana</name>
    <dbReference type="NCBI Taxonomy" id="665912"/>
    <lineage>
        <taxon>Eukaryota</taxon>
        <taxon>Fungi</taxon>
        <taxon>Dikarya</taxon>
        <taxon>Ascomycota</taxon>
        <taxon>Pezizomycotina</taxon>
        <taxon>Dothideomycetes</taxon>
        <taxon>Pleosporomycetidae</taxon>
        <taxon>Pleosporales</taxon>
        <taxon>Pleosporineae</taxon>
        <taxon>Pleosporaceae</taxon>
        <taxon>Bipolaris</taxon>
    </lineage>
</organism>
<name>M2SCA5_COCSN</name>
<gene>
    <name evidence="2" type="ORF">COCSADRAFT_248464</name>
</gene>
<reference evidence="3" key="2">
    <citation type="journal article" date="2013" name="PLoS Genet.">
        <title>Comparative genome structure, secondary metabolite, and effector coding capacity across Cochliobolus pathogens.</title>
        <authorList>
            <person name="Condon B.J."/>
            <person name="Leng Y."/>
            <person name="Wu D."/>
            <person name="Bushley K.E."/>
            <person name="Ohm R.A."/>
            <person name="Otillar R."/>
            <person name="Martin J."/>
            <person name="Schackwitz W."/>
            <person name="Grimwood J."/>
            <person name="MohdZainudin N."/>
            <person name="Xue C."/>
            <person name="Wang R."/>
            <person name="Manning V.A."/>
            <person name="Dhillon B."/>
            <person name="Tu Z.J."/>
            <person name="Steffenson B.J."/>
            <person name="Salamov A."/>
            <person name="Sun H."/>
            <person name="Lowry S."/>
            <person name="LaButti K."/>
            <person name="Han J."/>
            <person name="Copeland A."/>
            <person name="Lindquist E."/>
            <person name="Barry K."/>
            <person name="Schmutz J."/>
            <person name="Baker S.E."/>
            <person name="Ciuffetti L.M."/>
            <person name="Grigoriev I.V."/>
            <person name="Zhong S."/>
            <person name="Turgeon B.G."/>
        </authorList>
    </citation>
    <scope>NUCLEOTIDE SEQUENCE [LARGE SCALE GENOMIC DNA]</scope>
    <source>
        <strain evidence="3">ND90Pr / ATCC 201652</strain>
    </source>
</reference>
<sequence length="166" mass="18124">MHVQTSVAVENPRQPSRQPISSPTQHHASVAAAASGPTCQQQQKGKKHLRGGSSQCASSQPRPAPLRPGHLCSLTCPRTAMDLLLAAKAHTGPEMHLSPFPFPFPCEVRTYGVRNQRHLGTTSMAIPISKLKSILYLNVDCNHACISIYRDIRRDPARQRNVTSAC</sequence>
<dbReference type="GeneID" id="19135163"/>
<evidence type="ECO:0000313" key="2">
    <source>
        <dbReference type="EMBL" id="EMD60090.1"/>
    </source>
</evidence>
<dbReference type="AlphaFoldDB" id="M2SCA5"/>
<evidence type="ECO:0000313" key="3">
    <source>
        <dbReference type="Proteomes" id="UP000016934"/>
    </source>
</evidence>
<dbReference type="KEGG" id="bsc:COCSADRAFT_248464"/>
<feature type="compositionally biased region" description="Low complexity" evidence="1">
    <location>
        <begin position="12"/>
        <end position="23"/>
    </location>
</feature>
<proteinExistence type="predicted"/>
<feature type="region of interest" description="Disordered" evidence="1">
    <location>
        <begin position="1"/>
        <end position="65"/>
    </location>
</feature>
<evidence type="ECO:0000256" key="1">
    <source>
        <dbReference type="SAM" id="MobiDB-lite"/>
    </source>
</evidence>
<protein>
    <submittedName>
        <fullName evidence="2">Uncharacterized protein</fullName>
    </submittedName>
</protein>
<feature type="compositionally biased region" description="Polar residues" evidence="1">
    <location>
        <begin position="52"/>
        <end position="61"/>
    </location>
</feature>
<reference evidence="2 3" key="1">
    <citation type="journal article" date="2012" name="PLoS Pathog.">
        <title>Diverse lifestyles and strategies of plant pathogenesis encoded in the genomes of eighteen Dothideomycetes fungi.</title>
        <authorList>
            <person name="Ohm R.A."/>
            <person name="Feau N."/>
            <person name="Henrissat B."/>
            <person name="Schoch C.L."/>
            <person name="Horwitz B.A."/>
            <person name="Barry K.W."/>
            <person name="Condon B.J."/>
            <person name="Copeland A.C."/>
            <person name="Dhillon B."/>
            <person name="Glaser F."/>
            <person name="Hesse C.N."/>
            <person name="Kosti I."/>
            <person name="LaButti K."/>
            <person name="Lindquist E.A."/>
            <person name="Lucas S."/>
            <person name="Salamov A.A."/>
            <person name="Bradshaw R.E."/>
            <person name="Ciuffetti L."/>
            <person name="Hamelin R.C."/>
            <person name="Kema G.H.J."/>
            <person name="Lawrence C."/>
            <person name="Scott J.A."/>
            <person name="Spatafora J.W."/>
            <person name="Turgeon B.G."/>
            <person name="de Wit P.J.G.M."/>
            <person name="Zhong S."/>
            <person name="Goodwin S.B."/>
            <person name="Grigoriev I.V."/>
        </authorList>
    </citation>
    <scope>NUCLEOTIDE SEQUENCE [LARGE SCALE GENOMIC DNA]</scope>
    <source>
        <strain evidence="3">ND90Pr / ATCC 201652</strain>
    </source>
</reference>
<dbReference type="Proteomes" id="UP000016934">
    <property type="component" value="Unassembled WGS sequence"/>
</dbReference>
<dbReference type="RefSeq" id="XP_007704314.1">
    <property type="nucleotide sequence ID" value="XM_007706124.1"/>
</dbReference>